<keyword evidence="1" id="KW-0863">Zinc-finger</keyword>
<evidence type="ECO:0000259" key="2">
    <source>
        <dbReference type="PROSITE" id="PS50157"/>
    </source>
</evidence>
<reference evidence="3" key="1">
    <citation type="submission" date="2019-10" db="EMBL/GenBank/DDBJ databases">
        <title>Conservation and host-specific expression of non-tandemly repeated heterogenous ribosome RNA gene in arbuscular mycorrhizal fungi.</title>
        <authorList>
            <person name="Maeda T."/>
            <person name="Kobayashi Y."/>
            <person name="Nakagawa T."/>
            <person name="Ezawa T."/>
            <person name="Yamaguchi K."/>
            <person name="Bino T."/>
            <person name="Nishimoto Y."/>
            <person name="Shigenobu S."/>
            <person name="Kawaguchi M."/>
        </authorList>
    </citation>
    <scope>NUCLEOTIDE SEQUENCE</scope>
    <source>
        <strain evidence="3">HR1</strain>
    </source>
</reference>
<dbReference type="GO" id="GO:0008270">
    <property type="term" value="F:zinc ion binding"/>
    <property type="evidence" value="ECO:0007669"/>
    <property type="project" value="UniProtKB-KW"/>
</dbReference>
<feature type="domain" description="C2H2-type" evidence="2">
    <location>
        <begin position="16"/>
        <end position="48"/>
    </location>
</feature>
<dbReference type="OrthoDB" id="2333208at2759"/>
<comment type="caution">
    <text evidence="3">The sequence shown here is derived from an EMBL/GenBank/DDBJ whole genome shotgun (WGS) entry which is preliminary data.</text>
</comment>
<keyword evidence="1" id="KW-0479">Metal-binding</keyword>
<name>A0A8H3LUI7_9GLOM</name>
<evidence type="ECO:0000256" key="1">
    <source>
        <dbReference type="PROSITE-ProRule" id="PRU00042"/>
    </source>
</evidence>
<keyword evidence="1" id="KW-0862">Zinc</keyword>
<dbReference type="Proteomes" id="UP000615446">
    <property type="component" value="Unassembled WGS sequence"/>
</dbReference>
<gene>
    <name evidence="3" type="ORF">RCL2_001915000</name>
</gene>
<accession>A0A8H3LUI7</accession>
<dbReference type="AlphaFoldDB" id="A0A8H3LUI7"/>
<evidence type="ECO:0000313" key="4">
    <source>
        <dbReference type="Proteomes" id="UP000615446"/>
    </source>
</evidence>
<proteinExistence type="predicted"/>
<dbReference type="PROSITE" id="PS50157">
    <property type="entry name" value="ZINC_FINGER_C2H2_2"/>
    <property type="match status" value="1"/>
</dbReference>
<evidence type="ECO:0000313" key="3">
    <source>
        <dbReference type="EMBL" id="GES92371.1"/>
    </source>
</evidence>
<protein>
    <recommendedName>
        <fullName evidence="2">C2H2-type domain-containing protein</fullName>
    </recommendedName>
</protein>
<organism evidence="3 4">
    <name type="scientific">Rhizophagus clarus</name>
    <dbReference type="NCBI Taxonomy" id="94130"/>
    <lineage>
        <taxon>Eukaryota</taxon>
        <taxon>Fungi</taxon>
        <taxon>Fungi incertae sedis</taxon>
        <taxon>Mucoromycota</taxon>
        <taxon>Glomeromycotina</taxon>
        <taxon>Glomeromycetes</taxon>
        <taxon>Glomerales</taxon>
        <taxon>Glomeraceae</taxon>
        <taxon>Rhizophagus</taxon>
    </lineage>
</organism>
<sequence>MDATPPPSPLPITNEFKCMVCEKQFKSKRGLSRHKSIICKYNETTEQEKIPDFLTDKFKEDIVYLIHKHLNKSLKNVGLQVVSMACPRSLFQEIFKNYIHYSIKQTGVLKCIFRGSTGYQELANILKNENWGSREENTLIKLRQKAVLIKLRSRKPRYSYGEVTVEWKQKKDIDAKGNVCQGGFMIFHFFVSKKMFCS</sequence>
<dbReference type="EMBL" id="BLAL01000215">
    <property type="protein sequence ID" value="GES92371.1"/>
    <property type="molecule type" value="Genomic_DNA"/>
</dbReference>
<dbReference type="InterPro" id="IPR013087">
    <property type="entry name" value="Znf_C2H2_type"/>
</dbReference>